<evidence type="ECO:0000256" key="1">
    <source>
        <dbReference type="SAM" id="MobiDB-lite"/>
    </source>
</evidence>
<feature type="compositionally biased region" description="Low complexity" evidence="1">
    <location>
        <begin position="718"/>
        <end position="727"/>
    </location>
</feature>
<dbReference type="PANTHER" id="PTHR14625">
    <property type="entry name" value="MICROCEPHALIN"/>
    <property type="match status" value="1"/>
</dbReference>
<proteinExistence type="predicted"/>
<dbReference type="InterPro" id="IPR022047">
    <property type="entry name" value="Microcephalin-like"/>
</dbReference>
<organism evidence="3 4">
    <name type="scientific">Cryptococcus deuterogattii (strain R265)</name>
    <name type="common">Cryptococcus gattii VGII (strain R265)</name>
    <dbReference type="NCBI Taxonomy" id="294750"/>
    <lineage>
        <taxon>Eukaryota</taxon>
        <taxon>Fungi</taxon>
        <taxon>Dikarya</taxon>
        <taxon>Basidiomycota</taxon>
        <taxon>Agaricomycotina</taxon>
        <taxon>Tremellomycetes</taxon>
        <taxon>Tremellales</taxon>
        <taxon>Cryptococcaceae</taxon>
        <taxon>Cryptococcus</taxon>
        <taxon>Cryptococcus gattii species complex</taxon>
    </lineage>
</organism>
<dbReference type="OrthoDB" id="2384350at2759"/>
<dbReference type="PANTHER" id="PTHR14625:SF3">
    <property type="entry name" value="MICROCEPHALIN"/>
    <property type="match status" value="1"/>
</dbReference>
<dbReference type="STRING" id="294750.A0A095D7Z0"/>
<dbReference type="AlphaFoldDB" id="A0A095D7Z0"/>
<dbReference type="KEGG" id="cdeu:CNBG_3034"/>
<feature type="compositionally biased region" description="Polar residues" evidence="1">
    <location>
        <begin position="10"/>
        <end position="22"/>
    </location>
</feature>
<dbReference type="GO" id="GO:0000278">
    <property type="term" value="P:mitotic cell cycle"/>
    <property type="evidence" value="ECO:0007669"/>
    <property type="project" value="TreeGrafter"/>
</dbReference>
<dbReference type="Pfam" id="PF00533">
    <property type="entry name" value="BRCT"/>
    <property type="match status" value="1"/>
</dbReference>
<feature type="region of interest" description="Disordered" evidence="1">
    <location>
        <begin position="211"/>
        <end position="231"/>
    </location>
</feature>
<dbReference type="VEuPathDB" id="FungiDB:CNBG_3034"/>
<dbReference type="HOGENOM" id="CLU_314735_0_0_1"/>
<protein>
    <submittedName>
        <fullName evidence="3">Signal transducer</fullName>
    </submittedName>
</protein>
<dbReference type="EMBL" id="CP025759">
    <property type="protein sequence ID" value="KGB77196.1"/>
    <property type="molecule type" value="Genomic_DNA"/>
</dbReference>
<reference evidence="3 4" key="2">
    <citation type="journal article" date="2018" name="Proc. Natl. Acad. Sci.">
        <title>RNAi is a critical determinant of centromere evolution in closely related fungi.</title>
        <authorList>
            <person name="Yadav V."/>
            <person name="Sun S."/>
            <person name="Billmyre R.B."/>
            <person name="Thimmappa B.C."/>
            <person name="Shea T."/>
            <person name="Lintner R."/>
            <person name="Bakkeren G."/>
            <person name="Cuomo C.A."/>
            <person name="Heitman J."/>
            <person name="Sanyal K."/>
        </authorList>
    </citation>
    <scope>NUCLEOTIDE SEQUENCE [LARGE SCALE GENOMIC DNA]</scope>
    <source>
        <strain evidence="3 4">R265</strain>
    </source>
</reference>
<feature type="domain" description="BRCT" evidence="2">
    <location>
        <begin position="765"/>
        <end position="858"/>
    </location>
</feature>
<evidence type="ECO:0000313" key="3">
    <source>
        <dbReference type="EMBL" id="KGB77196.1"/>
    </source>
</evidence>
<feature type="region of interest" description="Disordered" evidence="1">
    <location>
        <begin position="45"/>
        <end position="79"/>
    </location>
</feature>
<gene>
    <name evidence="3" type="ORF">CNBG_3034</name>
</gene>
<accession>A0A095D7Z0</accession>
<dbReference type="InterPro" id="IPR001357">
    <property type="entry name" value="BRCT_dom"/>
</dbReference>
<dbReference type="InterPro" id="IPR036420">
    <property type="entry name" value="BRCT_dom_sf"/>
</dbReference>
<dbReference type="SUPFAM" id="SSF52113">
    <property type="entry name" value="BRCT domain"/>
    <property type="match status" value="1"/>
</dbReference>
<feature type="region of interest" description="Disordered" evidence="1">
    <location>
        <begin position="1"/>
        <end position="24"/>
    </location>
</feature>
<feature type="region of interest" description="Disordered" evidence="1">
    <location>
        <begin position="683"/>
        <end position="729"/>
    </location>
</feature>
<dbReference type="RefSeq" id="XP_062883025.1">
    <property type="nucleotide sequence ID" value="XM_063027070.1"/>
</dbReference>
<sequence>MSSPRRRRNQQSTTVQSIRSQAPLTPRLLNLNTNVPTTRSRARLLSSKNNLKLNDENSRGPAPGFNKSLRSRGPLKDNPLKMNVLEDKKRMLGKRKMEDEDENEKKGKILKMDERLVRRMGPPLKTVGSNNNLHTWHTLAPVASPQRLPEQTQTVMPPTPAREILRKGMLEAKQSDDEARGAESNTFTLVARPPTPPRMRERPFEIKRDEDTTIGDSPRFVARPPTPPRPHQKIIIAKSPASLSSGAAVSFTSPQRSLLHSSIPSTPSSFQPSLIHAFKSPPTRRFSPSLLTSPTSQNQSTAAIPTYNVSTTPDGIPPTASMFTPNNRPKMASPLTNRRIALAAKAAREQISLDALVLKVTPAKQEMQPRVVERSKKNVASEKVEEAAEVINHVDIDMAVAEETANAEPVSAVEVMTEKGMADGAREDRPHVFTVTKVEPDIKMDVDQPAPEAKFEAQPASEIVSTSSTEIIFTATQPAQMADAAAPERPTTQPAVNAQSHKTSSGRSLLGMGAPSRIPISTRPVPAVASIDKSHLPSSTVKKMASGLGVGSLPERRPSSRPEMLGNDDSAPTQGPSSLPAKRQPSYPSSLGSGPLARPTARVVSNPIRPSAIASESSSAVEMSLHPTAESSRSVSDPVPIPEPARPSRLSLSTNRREGMSLETSQSLAGLSEALEKLKSKKRLSGASASAEPPRKPTIPSLTITAAPPSVLKDETDSLSASTSSTTMAPLANHRLRSSLHPGDSSISSDTAGEKSILEMLSSTKGMKCFQGVVAFVDVRTSEGSDSSQFFSDILKSGGAKVLTRPTLSCTHVVYKSGRPATLNWYRRQDKPPKLVSIKWLTDSKKAGQKMEENKYLVDPNEEPVFEKRRKSMEPKALSTYKNTASISAKRQALLAVAEAKNKSMTYAPKLPSPLKKTYINLPFSDDNK</sequence>
<dbReference type="PROSITE" id="PS50172">
    <property type="entry name" value="BRCT"/>
    <property type="match status" value="1"/>
</dbReference>
<dbReference type="GeneID" id="88179345"/>
<dbReference type="Proteomes" id="UP000029445">
    <property type="component" value="Chromosome 1"/>
</dbReference>
<reference evidence="3 4" key="1">
    <citation type="journal article" date="2011" name="MBio">
        <title>Genome variation in Cryptococcus gattii, an emerging pathogen of immunocompetent hosts.</title>
        <authorList>
            <person name="D'Souza C.A."/>
            <person name="Kronstad J.W."/>
            <person name="Taylor G."/>
            <person name="Warren R."/>
            <person name="Yuen M."/>
            <person name="Hu G."/>
            <person name="Jung W.H."/>
            <person name="Sham A."/>
            <person name="Kidd S.E."/>
            <person name="Tangen K."/>
            <person name="Lee N."/>
            <person name="Zeilmaker T."/>
            <person name="Sawkins J."/>
            <person name="McVicker G."/>
            <person name="Shah S."/>
            <person name="Gnerre S."/>
            <person name="Griggs A."/>
            <person name="Zeng Q."/>
            <person name="Bartlett K."/>
            <person name="Li W."/>
            <person name="Wang X."/>
            <person name="Heitman J."/>
            <person name="Stajich J.E."/>
            <person name="Fraser J.A."/>
            <person name="Meyer W."/>
            <person name="Carter D."/>
            <person name="Schein J."/>
            <person name="Krzywinski M."/>
            <person name="Kwon-Chung K.J."/>
            <person name="Varma A."/>
            <person name="Wang J."/>
            <person name="Brunham R."/>
            <person name="Fyfe M."/>
            <person name="Ouellette B.F."/>
            <person name="Siddiqui A."/>
            <person name="Marra M."/>
            <person name="Jones S."/>
            <person name="Holt R."/>
            <person name="Birren B.W."/>
            <person name="Galagan J.E."/>
            <person name="Cuomo C.A."/>
        </authorList>
    </citation>
    <scope>NUCLEOTIDE SEQUENCE [LARGE SCALE GENOMIC DNA]</scope>
    <source>
        <strain evidence="3 4">R265</strain>
    </source>
</reference>
<dbReference type="Gene3D" id="3.40.50.10190">
    <property type="entry name" value="BRCT domain"/>
    <property type="match status" value="1"/>
</dbReference>
<evidence type="ECO:0000313" key="4">
    <source>
        <dbReference type="Proteomes" id="UP000029445"/>
    </source>
</evidence>
<dbReference type="CDD" id="cd17716">
    <property type="entry name" value="BRCT_microcephalin_rpt1"/>
    <property type="match status" value="1"/>
</dbReference>
<feature type="region of interest" description="Disordered" evidence="1">
    <location>
        <begin position="480"/>
        <end position="668"/>
    </location>
</feature>
<feature type="compositionally biased region" description="Polar residues" evidence="1">
    <location>
        <begin position="490"/>
        <end position="507"/>
    </location>
</feature>
<feature type="compositionally biased region" description="Low complexity" evidence="1">
    <location>
        <begin position="611"/>
        <end position="620"/>
    </location>
</feature>
<feature type="compositionally biased region" description="Low complexity" evidence="1">
    <location>
        <begin position="585"/>
        <end position="596"/>
    </location>
</feature>
<evidence type="ECO:0000259" key="2">
    <source>
        <dbReference type="PROSITE" id="PS50172"/>
    </source>
</evidence>
<name>A0A095D7Z0_CRYD2</name>
<keyword evidence="4" id="KW-1185">Reference proteome</keyword>
<dbReference type="OMA" id="AEMPDYP"/>